<evidence type="ECO:0000256" key="10">
    <source>
        <dbReference type="HAMAP-Rule" id="MF_00164"/>
    </source>
</evidence>
<keyword evidence="14" id="KW-1185">Reference proteome</keyword>
<comment type="caution">
    <text evidence="13">The sequence shown here is derived from an EMBL/GenBank/DDBJ whole genome shotgun (WGS) entry which is preliminary data.</text>
</comment>
<dbReference type="SUPFAM" id="SSF56235">
    <property type="entry name" value="N-terminal nucleophile aminohydrolases (Ntn hydrolases)"/>
    <property type="match status" value="1"/>
</dbReference>
<dbReference type="NCBIfam" id="TIGR01135">
    <property type="entry name" value="glmS"/>
    <property type="match status" value="1"/>
</dbReference>
<feature type="domain" description="SIS" evidence="12">
    <location>
        <begin position="461"/>
        <end position="605"/>
    </location>
</feature>
<dbReference type="GO" id="GO:0006002">
    <property type="term" value="P:fructose 6-phosphate metabolic process"/>
    <property type="evidence" value="ECO:0007669"/>
    <property type="project" value="TreeGrafter"/>
</dbReference>
<evidence type="ECO:0000256" key="6">
    <source>
        <dbReference type="ARBA" id="ARBA00022576"/>
    </source>
</evidence>
<comment type="subcellular location">
    <subcellularLocation>
        <location evidence="2 10">Cytoplasm</location>
    </subcellularLocation>
</comment>
<dbReference type="GO" id="GO:0097367">
    <property type="term" value="F:carbohydrate derivative binding"/>
    <property type="evidence" value="ECO:0007669"/>
    <property type="project" value="InterPro"/>
</dbReference>
<evidence type="ECO:0000256" key="3">
    <source>
        <dbReference type="ARBA" id="ARBA00012916"/>
    </source>
</evidence>
<dbReference type="InterPro" id="IPR017932">
    <property type="entry name" value="GATase_2_dom"/>
</dbReference>
<dbReference type="InterPro" id="IPR046348">
    <property type="entry name" value="SIS_dom_sf"/>
</dbReference>
<keyword evidence="6 10" id="KW-0032">Aminotransferase</keyword>
<dbReference type="GO" id="GO:0005975">
    <property type="term" value="P:carbohydrate metabolic process"/>
    <property type="evidence" value="ECO:0007669"/>
    <property type="project" value="UniProtKB-UniRule"/>
</dbReference>
<dbReference type="PROSITE" id="PS51278">
    <property type="entry name" value="GATASE_TYPE_2"/>
    <property type="match status" value="1"/>
</dbReference>
<reference evidence="13 14" key="1">
    <citation type="submission" date="2019-06" db="EMBL/GenBank/DDBJ databases">
        <title>Sequencing the genomes of 1000 actinobacteria strains.</title>
        <authorList>
            <person name="Klenk H.-P."/>
        </authorList>
    </citation>
    <scope>NUCLEOTIDE SEQUENCE [LARGE SCALE GENOMIC DNA]</scope>
    <source>
        <strain evidence="13 14">DSM 25218</strain>
    </source>
</reference>
<name>A0A543ACC0_9ACTN</name>
<evidence type="ECO:0000256" key="9">
    <source>
        <dbReference type="ARBA" id="ARBA00022962"/>
    </source>
</evidence>
<organism evidence="13 14">
    <name type="scientific">Nocardioides albertanoniae</name>
    <dbReference type="NCBI Taxonomy" id="1175486"/>
    <lineage>
        <taxon>Bacteria</taxon>
        <taxon>Bacillati</taxon>
        <taxon>Actinomycetota</taxon>
        <taxon>Actinomycetes</taxon>
        <taxon>Propionibacteriales</taxon>
        <taxon>Nocardioidaceae</taxon>
        <taxon>Nocardioides</taxon>
    </lineage>
</organism>
<evidence type="ECO:0000256" key="8">
    <source>
        <dbReference type="ARBA" id="ARBA00022737"/>
    </source>
</evidence>
<dbReference type="NCBIfam" id="NF001484">
    <property type="entry name" value="PRK00331.1"/>
    <property type="match status" value="1"/>
</dbReference>
<dbReference type="InterPro" id="IPR035466">
    <property type="entry name" value="GlmS/AgaS_SIS"/>
</dbReference>
<dbReference type="PANTHER" id="PTHR10937:SF0">
    <property type="entry name" value="GLUTAMINE--FRUCTOSE-6-PHOSPHATE TRANSAMINASE (ISOMERIZING)"/>
    <property type="match status" value="1"/>
</dbReference>
<keyword evidence="5 10" id="KW-0963">Cytoplasm</keyword>
<evidence type="ECO:0000256" key="7">
    <source>
        <dbReference type="ARBA" id="ARBA00022679"/>
    </source>
</evidence>
<dbReference type="FunFam" id="3.40.50.10490:FF:000002">
    <property type="entry name" value="Glutamine--fructose-6-phosphate aminotransferase [isomerizing]"/>
    <property type="match status" value="1"/>
</dbReference>
<dbReference type="Proteomes" id="UP000320209">
    <property type="component" value="Unassembled WGS sequence"/>
</dbReference>
<dbReference type="SUPFAM" id="SSF53697">
    <property type="entry name" value="SIS domain"/>
    <property type="match status" value="1"/>
</dbReference>
<dbReference type="CDD" id="cd00714">
    <property type="entry name" value="GFAT"/>
    <property type="match status" value="1"/>
</dbReference>
<feature type="active site" description="Nucleophile; for GATase activity" evidence="10">
    <location>
        <position position="2"/>
    </location>
</feature>
<keyword evidence="7 10" id="KW-0808">Transferase</keyword>
<dbReference type="CDD" id="cd05008">
    <property type="entry name" value="SIS_GlmS_GlmD_1"/>
    <property type="match status" value="1"/>
</dbReference>
<comment type="subunit">
    <text evidence="10">Homodimer.</text>
</comment>
<dbReference type="Pfam" id="PF13522">
    <property type="entry name" value="GATase_6"/>
    <property type="match status" value="1"/>
</dbReference>
<feature type="initiator methionine" description="Removed" evidence="10">
    <location>
        <position position="1"/>
    </location>
</feature>
<evidence type="ECO:0000259" key="11">
    <source>
        <dbReference type="PROSITE" id="PS51278"/>
    </source>
</evidence>
<proteinExistence type="inferred from homology"/>
<dbReference type="GO" id="GO:0046349">
    <property type="term" value="P:amino sugar biosynthetic process"/>
    <property type="evidence" value="ECO:0007669"/>
    <property type="project" value="UniProtKB-ARBA"/>
</dbReference>
<keyword evidence="8" id="KW-0677">Repeat</keyword>
<dbReference type="GO" id="GO:0006047">
    <property type="term" value="P:UDP-N-acetylglucosamine metabolic process"/>
    <property type="evidence" value="ECO:0007669"/>
    <property type="project" value="TreeGrafter"/>
</dbReference>
<dbReference type="InterPro" id="IPR035490">
    <property type="entry name" value="GlmS/FrlB_SIS"/>
</dbReference>
<dbReference type="FunFam" id="3.40.50.10490:FF:000001">
    <property type="entry name" value="Glutamine--fructose-6-phosphate aminotransferase [isomerizing]"/>
    <property type="match status" value="1"/>
</dbReference>
<gene>
    <name evidence="10" type="primary">glmS</name>
    <name evidence="13" type="ORF">FB381_4180</name>
</gene>
<comment type="catalytic activity">
    <reaction evidence="1 10">
        <text>D-fructose 6-phosphate + L-glutamine = D-glucosamine 6-phosphate + L-glutamate</text>
        <dbReference type="Rhea" id="RHEA:13237"/>
        <dbReference type="ChEBI" id="CHEBI:29985"/>
        <dbReference type="ChEBI" id="CHEBI:58359"/>
        <dbReference type="ChEBI" id="CHEBI:58725"/>
        <dbReference type="ChEBI" id="CHEBI:61527"/>
        <dbReference type="EC" id="2.6.1.16"/>
    </reaction>
</comment>
<feature type="domain" description="Glutamine amidotransferase type-2" evidence="11">
    <location>
        <begin position="2"/>
        <end position="221"/>
    </location>
</feature>
<dbReference type="RefSeq" id="WP_141782036.1">
    <property type="nucleotide sequence ID" value="NZ_VFOV01000001.1"/>
</dbReference>
<evidence type="ECO:0000256" key="4">
    <source>
        <dbReference type="ARBA" id="ARBA00016090"/>
    </source>
</evidence>
<comment type="function">
    <text evidence="10">Catalyzes the first step in hexosamine metabolism, converting fructose-6P into glucosamine-6P using glutamine as a nitrogen source.</text>
</comment>
<dbReference type="InterPro" id="IPR005855">
    <property type="entry name" value="GFAT"/>
</dbReference>
<dbReference type="FunFam" id="3.60.20.10:FF:000006">
    <property type="entry name" value="Glutamine--fructose-6-phosphate aminotransferase [isomerizing]"/>
    <property type="match status" value="1"/>
</dbReference>
<dbReference type="Gene3D" id="3.60.20.10">
    <property type="entry name" value="Glutamine Phosphoribosylpyrophosphate, subunit 1, domain 1"/>
    <property type="match status" value="1"/>
</dbReference>
<dbReference type="GO" id="GO:0005829">
    <property type="term" value="C:cytosol"/>
    <property type="evidence" value="ECO:0007669"/>
    <property type="project" value="TreeGrafter"/>
</dbReference>
<evidence type="ECO:0000256" key="5">
    <source>
        <dbReference type="ARBA" id="ARBA00022490"/>
    </source>
</evidence>
<feature type="active site" description="For Fru-6P isomerization activity" evidence="10">
    <location>
        <position position="610"/>
    </location>
</feature>
<dbReference type="CDD" id="cd05009">
    <property type="entry name" value="SIS_GlmS_GlmD_2"/>
    <property type="match status" value="1"/>
</dbReference>
<evidence type="ECO:0000313" key="14">
    <source>
        <dbReference type="Proteomes" id="UP000320209"/>
    </source>
</evidence>
<dbReference type="EC" id="2.6.1.16" evidence="3 10"/>
<dbReference type="EMBL" id="VFOV01000001">
    <property type="protein sequence ID" value="TQL70251.1"/>
    <property type="molecule type" value="Genomic_DNA"/>
</dbReference>
<dbReference type="Gene3D" id="3.40.50.10490">
    <property type="entry name" value="Glucose-6-phosphate isomerase like protein, domain 1"/>
    <property type="match status" value="2"/>
</dbReference>
<feature type="domain" description="SIS" evidence="12">
    <location>
        <begin position="289"/>
        <end position="428"/>
    </location>
</feature>
<evidence type="ECO:0000313" key="13">
    <source>
        <dbReference type="EMBL" id="TQL70251.1"/>
    </source>
</evidence>
<dbReference type="OrthoDB" id="9761808at2"/>
<dbReference type="PROSITE" id="PS51464">
    <property type="entry name" value="SIS"/>
    <property type="match status" value="2"/>
</dbReference>
<accession>A0A543ACC0</accession>
<dbReference type="GO" id="GO:0006487">
    <property type="term" value="P:protein N-linked glycosylation"/>
    <property type="evidence" value="ECO:0007669"/>
    <property type="project" value="TreeGrafter"/>
</dbReference>
<sequence length="615" mass="66386">MCGIVGYVGDRSAQGVVIDGLRRLEYRGYDSAGIALIAADGALAVDKKAGKLANLEKAIADSPLPAATTGIGHTRWATHGGPTDGNAHPHLGRTGRVAVVHNGIIENFAELRASLEQAGHEFGSQTDTEVAAHLLEREVADGADLTVAMQRVCSQLEGAFTFVAVDAHDPDRVVAARRNSPLVVGLGEGESFLGSDVAAFIEHTREALELDQDQVVTITRAGAKVSNFDGSAAEGRPFHIDWDLSAAEKDGHDWFMRKEILEQPRAVADSLLGRRTPSGSLHLDEMRLDDDELREVTKIIIIAAGTSFYAGMVAKYAIEHWCRISVEVELASEFRYRDPILDNSTLVVAISQSGETADTLQAIRHARSQRSKVLAICNTNGSTIPRESDAVIYTHAGPEIGVASTKGYLTQLVACYLLALYLAQVKGTMYGDEVDGVMTQLEAMPEAVAQTLETAPQVYELAREYADRRAFLFLGRHAGYPVALEGALKLKELAYLHAEGFAAGELKHGPIALVEEGLPIWCIVPPRGRDFLHDKMRSGIMEVRARGARTIALVEEGDDSVDSVSDSIIRLPRVPVLLQPLVAVVPLQLFACQLATELGLDVDQPRNLAKSVTVE</sequence>
<dbReference type="InterPro" id="IPR001347">
    <property type="entry name" value="SIS_dom"/>
</dbReference>
<dbReference type="InterPro" id="IPR029055">
    <property type="entry name" value="Ntn_hydrolases_N"/>
</dbReference>
<keyword evidence="9" id="KW-0315">Glutamine amidotransferase</keyword>
<dbReference type="GO" id="GO:0004360">
    <property type="term" value="F:glutamine-fructose-6-phosphate transaminase (isomerizing) activity"/>
    <property type="evidence" value="ECO:0007669"/>
    <property type="project" value="UniProtKB-UniRule"/>
</dbReference>
<evidence type="ECO:0000256" key="2">
    <source>
        <dbReference type="ARBA" id="ARBA00004496"/>
    </source>
</evidence>
<dbReference type="HAMAP" id="MF_00164">
    <property type="entry name" value="GlmS"/>
    <property type="match status" value="1"/>
</dbReference>
<dbReference type="InterPro" id="IPR047084">
    <property type="entry name" value="GFAT_N"/>
</dbReference>
<dbReference type="PANTHER" id="PTHR10937">
    <property type="entry name" value="GLUCOSAMINE--FRUCTOSE-6-PHOSPHATE AMINOTRANSFERASE, ISOMERIZING"/>
    <property type="match status" value="1"/>
</dbReference>
<evidence type="ECO:0000256" key="1">
    <source>
        <dbReference type="ARBA" id="ARBA00001031"/>
    </source>
</evidence>
<evidence type="ECO:0000259" key="12">
    <source>
        <dbReference type="PROSITE" id="PS51464"/>
    </source>
</evidence>
<protein>
    <recommendedName>
        <fullName evidence="4 10">Glutamine--fructose-6-phosphate aminotransferase [isomerizing]</fullName>
        <ecNumber evidence="3 10">2.6.1.16</ecNumber>
    </recommendedName>
    <alternativeName>
        <fullName evidence="10">D-fructose-6-phosphate amidotransferase</fullName>
    </alternativeName>
    <alternativeName>
        <fullName evidence="10">GFAT</fullName>
    </alternativeName>
    <alternativeName>
        <fullName evidence="10">Glucosamine-6-phosphate synthase</fullName>
    </alternativeName>
    <alternativeName>
        <fullName evidence="10">Hexosephosphate aminotransferase</fullName>
    </alternativeName>
    <alternativeName>
        <fullName evidence="10">L-glutamine--D-fructose-6-phosphate amidotransferase</fullName>
    </alternativeName>
</protein>
<dbReference type="Pfam" id="PF01380">
    <property type="entry name" value="SIS"/>
    <property type="match status" value="2"/>
</dbReference>
<dbReference type="AlphaFoldDB" id="A0A543ACC0"/>